<proteinExistence type="predicted"/>
<evidence type="ECO:0000313" key="1">
    <source>
        <dbReference type="EMBL" id="PZD96481.1"/>
    </source>
</evidence>
<reference evidence="1 2" key="1">
    <citation type="submission" date="2018-06" db="EMBL/GenBank/DDBJ databases">
        <title>Paenibacillus imtechensis sp. nov.</title>
        <authorList>
            <person name="Pinnaka A.K."/>
            <person name="Singh H."/>
            <person name="Kaur M."/>
        </authorList>
    </citation>
    <scope>NUCLEOTIDE SEQUENCE [LARGE SCALE GENOMIC DNA]</scope>
    <source>
        <strain evidence="1 2">SMB1</strain>
    </source>
</reference>
<evidence type="ECO:0000313" key="2">
    <source>
        <dbReference type="Proteomes" id="UP000249522"/>
    </source>
</evidence>
<name>A0A2W1LXQ9_9BACL</name>
<protein>
    <recommendedName>
        <fullName evidence="3">DUF2612 domain-containing protein</fullName>
    </recommendedName>
</protein>
<dbReference type="OrthoDB" id="2087266at2"/>
<sequence length="209" mass="22813">MKKMLDLLTDVYDKSPVSNIGKLFQIGARELQRLQTTLERIGHWRDIDQAQGKTLDRIGENVLQPRGSAADEVFRILIKSKIARNLSRGTVDTIIAVLSTVLDCRPSEIRIKELFHDPLQPQPAAISLIQLPVDRLNRVGMNPEQFAQIIQKTVSAGVSVGHIELTGTFSYGAVGEESDSEAGFSDLEQTVGGTLGAVYSSSTTGKLPI</sequence>
<keyword evidence="2" id="KW-1185">Reference proteome</keyword>
<organism evidence="1 2">
    <name type="scientific">Paenibacillus sambharensis</name>
    <dbReference type="NCBI Taxonomy" id="1803190"/>
    <lineage>
        <taxon>Bacteria</taxon>
        <taxon>Bacillati</taxon>
        <taxon>Bacillota</taxon>
        <taxon>Bacilli</taxon>
        <taxon>Bacillales</taxon>
        <taxon>Paenibacillaceae</taxon>
        <taxon>Paenibacillus</taxon>
    </lineage>
</organism>
<accession>A0A2W1LXQ9</accession>
<dbReference type="EMBL" id="QKRB01000038">
    <property type="protein sequence ID" value="PZD96481.1"/>
    <property type="molecule type" value="Genomic_DNA"/>
</dbReference>
<dbReference type="AlphaFoldDB" id="A0A2W1LXQ9"/>
<evidence type="ECO:0008006" key="3">
    <source>
        <dbReference type="Google" id="ProtNLM"/>
    </source>
</evidence>
<dbReference type="Proteomes" id="UP000249522">
    <property type="component" value="Unassembled WGS sequence"/>
</dbReference>
<gene>
    <name evidence="1" type="ORF">DNH61_07810</name>
</gene>
<comment type="caution">
    <text evidence="1">The sequence shown here is derived from an EMBL/GenBank/DDBJ whole genome shotgun (WGS) entry which is preliminary data.</text>
</comment>